<proteinExistence type="predicted"/>
<organism evidence="2 3">
    <name type="scientific">Clostridium polyendosporum</name>
    <dbReference type="NCBI Taxonomy" id="69208"/>
    <lineage>
        <taxon>Bacteria</taxon>
        <taxon>Bacillati</taxon>
        <taxon>Bacillota</taxon>
        <taxon>Clostridia</taxon>
        <taxon>Eubacteriales</taxon>
        <taxon>Clostridiaceae</taxon>
        <taxon>Clostridium</taxon>
    </lineage>
</organism>
<sequence>MEILSTGEKIKRSRIYKGVTLKELCDDKISISKMSCIENGKVKPDRWILDIVAQKLDLDIKYLLKDVREQLVNNLSQFEEGSRHRDFEKDVKINLNYALDYKYYDLAFKLMHILFEFYIEQGKDNKIQNIVTDYYEVAQKNEQVIEVFYRDMATYFYRNREYVEALTYYNRLRLNAKWLNVNLECELLYSEASCYTKMGYHNKAYDMLEQAQHLYSDIENNIIKGKILTLFFNLSIKLKKSINESLIDRIYELLVGNSKVLATSRFSLGESFFVIGDRVRAIKEIKEAIYLFSKESRELYGDFLNKCTGLLIKNNELEEAESCSDNALNIAINCDNIKLIERAYYLKAIIFQKRNLYSQSEMYMNLSMDALMKFGNYEQRYKRYLEMANMYYELKEIRESLKYFTLAMNLEKKL</sequence>
<dbReference type="InterPro" id="IPR001387">
    <property type="entry name" value="Cro/C1-type_HTH"/>
</dbReference>
<protein>
    <submittedName>
        <fullName evidence="2">Tetratricopeptide repeat protein</fullName>
    </submittedName>
</protein>
<dbReference type="SMART" id="SM00028">
    <property type="entry name" value="TPR"/>
    <property type="match status" value="4"/>
</dbReference>
<dbReference type="InterPro" id="IPR019734">
    <property type="entry name" value="TPR_rpt"/>
</dbReference>
<dbReference type="EMBL" id="BOPZ01000001">
    <property type="protein sequence ID" value="GIM27499.1"/>
    <property type="molecule type" value="Genomic_DNA"/>
</dbReference>
<reference evidence="2" key="1">
    <citation type="submission" date="2021-03" db="EMBL/GenBank/DDBJ databases">
        <title>Taxonomic study of Clostridium polyendosporum from meadow-gley soil under rice.</title>
        <authorList>
            <person name="Kobayashi H."/>
            <person name="Tanizawa Y."/>
            <person name="Yagura M."/>
        </authorList>
    </citation>
    <scope>NUCLEOTIDE SEQUENCE</scope>
    <source>
        <strain evidence="2">JCM 30710</strain>
    </source>
</reference>
<evidence type="ECO:0000313" key="3">
    <source>
        <dbReference type="Proteomes" id="UP000679179"/>
    </source>
</evidence>
<dbReference type="AlphaFoldDB" id="A0A919RXB8"/>
<dbReference type="InterPro" id="IPR010982">
    <property type="entry name" value="Lambda_DNA-bd_dom_sf"/>
</dbReference>
<feature type="domain" description="HTH cro/C1-type" evidence="1">
    <location>
        <begin position="10"/>
        <end position="63"/>
    </location>
</feature>
<dbReference type="Gene3D" id="1.25.40.10">
    <property type="entry name" value="Tetratricopeptide repeat domain"/>
    <property type="match status" value="2"/>
</dbReference>
<dbReference type="CDD" id="cd00093">
    <property type="entry name" value="HTH_XRE"/>
    <property type="match status" value="1"/>
</dbReference>
<evidence type="ECO:0000259" key="1">
    <source>
        <dbReference type="PROSITE" id="PS50943"/>
    </source>
</evidence>
<accession>A0A919RXB8</accession>
<name>A0A919RXB8_9CLOT</name>
<keyword evidence="3" id="KW-1185">Reference proteome</keyword>
<dbReference type="InterPro" id="IPR011990">
    <property type="entry name" value="TPR-like_helical_dom_sf"/>
</dbReference>
<comment type="caution">
    <text evidence="2">The sequence shown here is derived from an EMBL/GenBank/DDBJ whole genome shotgun (WGS) entry which is preliminary data.</text>
</comment>
<evidence type="ECO:0000313" key="2">
    <source>
        <dbReference type="EMBL" id="GIM27499.1"/>
    </source>
</evidence>
<dbReference type="PROSITE" id="PS50943">
    <property type="entry name" value="HTH_CROC1"/>
    <property type="match status" value="1"/>
</dbReference>
<dbReference type="GO" id="GO:0003677">
    <property type="term" value="F:DNA binding"/>
    <property type="evidence" value="ECO:0007669"/>
    <property type="project" value="InterPro"/>
</dbReference>
<gene>
    <name evidence="2" type="ORF">CPJCM30710_01650</name>
</gene>
<dbReference type="SUPFAM" id="SSF48452">
    <property type="entry name" value="TPR-like"/>
    <property type="match status" value="2"/>
</dbReference>
<dbReference type="Proteomes" id="UP000679179">
    <property type="component" value="Unassembled WGS sequence"/>
</dbReference>
<dbReference type="RefSeq" id="WP_212902257.1">
    <property type="nucleotide sequence ID" value="NZ_BOPZ01000001.1"/>
</dbReference>
<dbReference type="PROSITE" id="PS50293">
    <property type="entry name" value="TPR_REGION"/>
    <property type="match status" value="1"/>
</dbReference>
<dbReference type="SUPFAM" id="SSF47413">
    <property type="entry name" value="lambda repressor-like DNA-binding domains"/>
    <property type="match status" value="1"/>
</dbReference>